<dbReference type="AlphaFoldDB" id="A0A0A2DJC1"/>
<proteinExistence type="predicted"/>
<evidence type="ECO:0000313" key="2">
    <source>
        <dbReference type="Proteomes" id="UP000030145"/>
    </source>
</evidence>
<dbReference type="GeneID" id="300552770"/>
<dbReference type="RefSeq" id="WP_035113182.1">
    <property type="nucleotide sequence ID" value="NZ_CP047046.1"/>
</dbReference>
<comment type="caution">
    <text evidence="1">The sequence shown here is derived from an EMBL/GenBank/DDBJ whole genome shotgun (WGS) entry which is preliminary data.</text>
</comment>
<evidence type="ECO:0000313" key="1">
    <source>
        <dbReference type="EMBL" id="KGM19315.1"/>
    </source>
</evidence>
<organism evidence="1 2">
    <name type="scientific">Corynebacterium auriscanis</name>
    <dbReference type="NCBI Taxonomy" id="99807"/>
    <lineage>
        <taxon>Bacteria</taxon>
        <taxon>Bacillati</taxon>
        <taxon>Actinomycetota</taxon>
        <taxon>Actinomycetes</taxon>
        <taxon>Mycobacteriales</taxon>
        <taxon>Corynebacteriaceae</taxon>
        <taxon>Corynebacterium</taxon>
    </lineage>
</organism>
<reference evidence="1 2" key="1">
    <citation type="submission" date="2014-10" db="EMBL/GenBank/DDBJ databases">
        <title>Whole Genome sequence of Corynebacterium auriscanis strain CIP 106629.</title>
        <authorList>
            <person name="Hassan S.S."/>
            <person name="Jamal S.B."/>
            <person name="Tiwari S."/>
            <person name="Oliveira L.D.C."/>
            <person name="Souza F."/>
            <person name="Mariano D.C."/>
            <person name="Almeida S."/>
            <person name="Dorella F."/>
            <person name="Pereira F."/>
            <person name="Carvalho A."/>
            <person name="Leal C.A."/>
            <person name="Soares S.D.C."/>
            <person name="Figueiredo H.C."/>
            <person name="Silva A."/>
            <person name="Azevedo V.A."/>
        </authorList>
    </citation>
    <scope>NUCLEOTIDE SEQUENCE [LARGE SCALE GENOMIC DNA]</scope>
    <source>
        <strain evidence="1 2">CIP 106629</strain>
    </source>
</reference>
<name>A0A0A2DJC1_9CORY</name>
<accession>A0A0A2DJC1</accession>
<protein>
    <submittedName>
        <fullName evidence="1">Uncharacterized protein</fullName>
    </submittedName>
</protein>
<dbReference type="Proteomes" id="UP000030145">
    <property type="component" value="Unassembled WGS sequence"/>
</dbReference>
<keyword evidence="2" id="KW-1185">Reference proteome</keyword>
<sequence length="287" mass="31084">MNNSNTALLRSQLWSPVQNTALWLGWWLHDVISTDDVIDAFQAVQGKHHRFVFDATFSPPTENSNPRADRFGLIELLRYARRVTEDAGVELEDRPLVSLVLAGPGDVPPLPANTTAARAVAEAGAGIAIADGDPDVTHVVIPRVIDNSVIEWTWYTAFGPTPTLRTYGPGEADAGLREASDKAARLIEMSNHHQRRGGVAGDGRRFEMARLAVGSLSDAFGLPGLPAGVSQRAARLMARADALAAIIEVTQRSEIGANLDAELLPILRAVRLARMVAVDYAMRELVR</sequence>
<gene>
    <name evidence="1" type="ORF">MA47_01700</name>
</gene>
<dbReference type="EMBL" id="JRVJ01000002">
    <property type="protein sequence ID" value="KGM19315.1"/>
    <property type="molecule type" value="Genomic_DNA"/>
</dbReference>